<dbReference type="GO" id="GO:0015254">
    <property type="term" value="F:glycerol channel activity"/>
    <property type="evidence" value="ECO:0007669"/>
    <property type="project" value="TreeGrafter"/>
</dbReference>
<feature type="transmembrane region" description="Helical" evidence="8">
    <location>
        <begin position="211"/>
        <end position="233"/>
    </location>
</feature>
<feature type="transmembrane region" description="Helical" evidence="8">
    <location>
        <begin position="253"/>
        <end position="274"/>
    </location>
</feature>
<comment type="similarity">
    <text evidence="2 7">Belongs to the MIP/aquaporin (TC 1.A.8) family.</text>
</comment>
<evidence type="ECO:0000256" key="4">
    <source>
        <dbReference type="ARBA" id="ARBA00022692"/>
    </source>
</evidence>
<evidence type="ECO:0008006" key="11">
    <source>
        <dbReference type="Google" id="ProtNLM"/>
    </source>
</evidence>
<dbReference type="PROSITE" id="PS00221">
    <property type="entry name" value="MIP"/>
    <property type="match status" value="1"/>
</dbReference>
<evidence type="ECO:0000313" key="9">
    <source>
        <dbReference type="EMBL" id="KAL1525135.1"/>
    </source>
</evidence>
<accession>A0AB34JTG8</accession>
<evidence type="ECO:0000256" key="7">
    <source>
        <dbReference type="RuleBase" id="RU000477"/>
    </source>
</evidence>
<evidence type="ECO:0000256" key="2">
    <source>
        <dbReference type="ARBA" id="ARBA00006175"/>
    </source>
</evidence>
<dbReference type="SUPFAM" id="SSF81338">
    <property type="entry name" value="Aquaporin-like"/>
    <property type="match status" value="1"/>
</dbReference>
<evidence type="ECO:0000256" key="3">
    <source>
        <dbReference type="ARBA" id="ARBA00022448"/>
    </source>
</evidence>
<keyword evidence="5 8" id="KW-1133">Transmembrane helix</keyword>
<reference evidence="9 10" key="1">
    <citation type="journal article" date="2024" name="Science">
        <title>Giant polyketide synthase enzymes in the biosynthesis of giant marine polyether toxins.</title>
        <authorList>
            <person name="Fallon T.R."/>
            <person name="Shende V.V."/>
            <person name="Wierzbicki I.H."/>
            <person name="Pendleton A.L."/>
            <person name="Watervoot N.F."/>
            <person name="Auber R.P."/>
            <person name="Gonzalez D.J."/>
            <person name="Wisecaver J.H."/>
            <person name="Moore B.S."/>
        </authorList>
    </citation>
    <scope>NUCLEOTIDE SEQUENCE [LARGE SCALE GENOMIC DNA]</scope>
    <source>
        <strain evidence="9 10">12B1</strain>
    </source>
</reference>
<dbReference type="InterPro" id="IPR022357">
    <property type="entry name" value="MIP_CS"/>
</dbReference>
<proteinExistence type="inferred from homology"/>
<evidence type="ECO:0000256" key="8">
    <source>
        <dbReference type="SAM" id="Phobius"/>
    </source>
</evidence>
<dbReference type="InterPro" id="IPR050363">
    <property type="entry name" value="MIP/Aquaporin"/>
</dbReference>
<gene>
    <name evidence="9" type="ORF">AB1Y20_020006</name>
</gene>
<feature type="transmembrane region" description="Helical" evidence="8">
    <location>
        <begin position="182"/>
        <end position="199"/>
    </location>
</feature>
<evidence type="ECO:0000256" key="5">
    <source>
        <dbReference type="ARBA" id="ARBA00022989"/>
    </source>
</evidence>
<evidence type="ECO:0000313" key="10">
    <source>
        <dbReference type="Proteomes" id="UP001515480"/>
    </source>
</evidence>
<feature type="transmembrane region" description="Helical" evidence="8">
    <location>
        <begin position="75"/>
        <end position="92"/>
    </location>
</feature>
<sequence length="298" mass="30979">MMLSVISLGVACAYVPQWHLAAAPLRAKPFLSSLGASPPAANELAHPEQYASELMAHADAASFPLGDIPLTRRCVAELIGTACLVISIFGIAKALKLRTFFTAVVAGSTVGTLVRIFGSISGAHLNPAITLALAAGNKFPRTQVPVYLLSQTVGATLAYALVSSFIVPSHQLPLLVPFGEEVRATVMLAFGCFAIGDAADAGMIPQPVKPVLIGILITSLSLIVRAGMNPALTAAPFMVTLLRGWGPITLADAWHYAVGPAFGGLLGTAALAFARGEGRGVFSQVARVGRMNRRALGR</sequence>
<evidence type="ECO:0000256" key="1">
    <source>
        <dbReference type="ARBA" id="ARBA00004141"/>
    </source>
</evidence>
<evidence type="ECO:0000256" key="6">
    <source>
        <dbReference type="ARBA" id="ARBA00023136"/>
    </source>
</evidence>
<dbReference type="InterPro" id="IPR023271">
    <property type="entry name" value="Aquaporin-like"/>
</dbReference>
<dbReference type="Proteomes" id="UP001515480">
    <property type="component" value="Unassembled WGS sequence"/>
</dbReference>
<keyword evidence="6 8" id="KW-0472">Membrane</keyword>
<keyword evidence="3 7" id="KW-0813">Transport</keyword>
<name>A0AB34JTG8_PRYPA</name>
<dbReference type="Pfam" id="PF00230">
    <property type="entry name" value="MIP"/>
    <property type="match status" value="1"/>
</dbReference>
<keyword evidence="4 7" id="KW-0812">Transmembrane</keyword>
<keyword evidence="10" id="KW-1185">Reference proteome</keyword>
<comment type="caution">
    <text evidence="9">The sequence shown here is derived from an EMBL/GenBank/DDBJ whole genome shotgun (WGS) entry which is preliminary data.</text>
</comment>
<dbReference type="Gene3D" id="1.20.1080.10">
    <property type="entry name" value="Glycerol uptake facilitator protein"/>
    <property type="match status" value="1"/>
</dbReference>
<organism evidence="9 10">
    <name type="scientific">Prymnesium parvum</name>
    <name type="common">Toxic golden alga</name>
    <dbReference type="NCBI Taxonomy" id="97485"/>
    <lineage>
        <taxon>Eukaryota</taxon>
        <taxon>Haptista</taxon>
        <taxon>Haptophyta</taxon>
        <taxon>Prymnesiophyceae</taxon>
        <taxon>Prymnesiales</taxon>
        <taxon>Prymnesiaceae</taxon>
        <taxon>Prymnesium</taxon>
    </lineage>
</organism>
<dbReference type="PANTHER" id="PTHR43829">
    <property type="entry name" value="AQUAPORIN OR AQUAGLYCEROPORIN RELATED"/>
    <property type="match status" value="1"/>
</dbReference>
<dbReference type="EMBL" id="JBGBPQ010000004">
    <property type="protein sequence ID" value="KAL1525135.1"/>
    <property type="molecule type" value="Genomic_DNA"/>
</dbReference>
<dbReference type="InterPro" id="IPR000425">
    <property type="entry name" value="MIP"/>
</dbReference>
<feature type="transmembrane region" description="Helical" evidence="8">
    <location>
        <begin position="146"/>
        <end position="167"/>
    </location>
</feature>
<comment type="subcellular location">
    <subcellularLocation>
        <location evidence="1">Membrane</location>
        <topology evidence="1">Multi-pass membrane protein</topology>
    </subcellularLocation>
</comment>
<dbReference type="PRINTS" id="PR00783">
    <property type="entry name" value="MINTRINSICP"/>
</dbReference>
<dbReference type="AlphaFoldDB" id="A0AB34JTG8"/>
<protein>
    <recommendedName>
        <fullName evidence="11">Aquaporin</fullName>
    </recommendedName>
</protein>
<dbReference type="GO" id="GO:0005886">
    <property type="term" value="C:plasma membrane"/>
    <property type="evidence" value="ECO:0007669"/>
    <property type="project" value="TreeGrafter"/>
</dbReference>
<dbReference type="PANTHER" id="PTHR43829:SF9">
    <property type="entry name" value="AQUAPORIN-9"/>
    <property type="match status" value="1"/>
</dbReference>